<evidence type="ECO:0008006" key="5">
    <source>
        <dbReference type="Google" id="ProtNLM"/>
    </source>
</evidence>
<feature type="region of interest" description="Disordered" evidence="1">
    <location>
        <begin position="456"/>
        <end position="510"/>
    </location>
</feature>
<feature type="region of interest" description="Disordered" evidence="1">
    <location>
        <begin position="256"/>
        <end position="302"/>
    </location>
</feature>
<feature type="transmembrane region" description="Helical" evidence="2">
    <location>
        <begin position="225"/>
        <end position="247"/>
    </location>
</feature>
<feature type="compositionally biased region" description="Basic and acidic residues" evidence="1">
    <location>
        <begin position="258"/>
        <end position="270"/>
    </location>
</feature>
<keyword evidence="2" id="KW-0812">Transmembrane</keyword>
<feature type="region of interest" description="Disordered" evidence="1">
    <location>
        <begin position="113"/>
        <end position="141"/>
    </location>
</feature>
<comment type="caution">
    <text evidence="3">The sequence shown here is derived from an EMBL/GenBank/DDBJ whole genome shotgun (WGS) entry which is preliminary data.</text>
</comment>
<dbReference type="Proteomes" id="UP001287286">
    <property type="component" value="Unassembled WGS sequence"/>
</dbReference>
<feature type="region of interest" description="Disordered" evidence="1">
    <location>
        <begin position="156"/>
        <end position="176"/>
    </location>
</feature>
<evidence type="ECO:0000313" key="3">
    <source>
        <dbReference type="EMBL" id="KAK4087327.1"/>
    </source>
</evidence>
<dbReference type="EMBL" id="JAWRVI010000033">
    <property type="protein sequence ID" value="KAK4087327.1"/>
    <property type="molecule type" value="Genomic_DNA"/>
</dbReference>
<gene>
    <name evidence="3" type="ORF">Purlil1_8402</name>
</gene>
<keyword evidence="2" id="KW-0472">Membrane</keyword>
<keyword evidence="4" id="KW-1185">Reference proteome</keyword>
<evidence type="ECO:0000256" key="1">
    <source>
        <dbReference type="SAM" id="MobiDB-lite"/>
    </source>
</evidence>
<sequence>MSRSAAIPDVKCAPSRRGNLTVGVADRNPRIAACRRRLLLAVWSRNETLQESCQALSSDTANASEAFRAAYRCDFQFCGVQNCAGRGQDPNVNWLINICSKLGHYSLVDPGPPTAISSSESTPANEKGPHPCGRRLLPTLSKSQGPYTQRLLKRSLGHDKGKNSPGMAGLQPASGSISTASSASSAITGVPIRDPSLAASLRSPDIIIAASQVRRDRGLSTGAKITIALSAAVVLFVIAALALVWYLRFRRQARRARLHGDSSSSKEDQSRIGTHRSPMPLLSPTPKLPNPSESPLRPPARLRDRRFLTAGGNWPLTDMDLFPQGVAAGDEAMPAPGGERKPKGRPSPLKTGTRSPTVTTPKGTARAGRASSRDGSVASPPRTPRMPRQRTSLDLFGVVSPGPPPKRALPTTPTERSPPVSPSMRRQRDGIGVAIGSYSQMPGGSRELLLELTEEPGNEAHRSWGTWSGRSGPGSTGLAPSSVAPSTRARELNSPVMEEGELERLGGSYK</sequence>
<evidence type="ECO:0000256" key="2">
    <source>
        <dbReference type="SAM" id="Phobius"/>
    </source>
</evidence>
<reference evidence="3 4" key="1">
    <citation type="journal article" date="2024" name="Microbiol. Resour. Announc.">
        <title>Genome annotations for the ascomycete fungi Trichoderma harzianum, Trichoderma aggressivum, and Purpureocillium lilacinum.</title>
        <authorList>
            <person name="Beijen E.P.W."/>
            <person name="Ohm R.A."/>
        </authorList>
    </citation>
    <scope>NUCLEOTIDE SEQUENCE [LARGE SCALE GENOMIC DNA]</scope>
    <source>
        <strain evidence="3 4">CBS 150709</strain>
    </source>
</reference>
<evidence type="ECO:0000313" key="4">
    <source>
        <dbReference type="Proteomes" id="UP001287286"/>
    </source>
</evidence>
<name>A0ABR0BU05_PURLI</name>
<organism evidence="3 4">
    <name type="scientific">Purpureocillium lilacinum</name>
    <name type="common">Paecilomyces lilacinus</name>
    <dbReference type="NCBI Taxonomy" id="33203"/>
    <lineage>
        <taxon>Eukaryota</taxon>
        <taxon>Fungi</taxon>
        <taxon>Dikarya</taxon>
        <taxon>Ascomycota</taxon>
        <taxon>Pezizomycotina</taxon>
        <taxon>Sordariomycetes</taxon>
        <taxon>Hypocreomycetidae</taxon>
        <taxon>Hypocreales</taxon>
        <taxon>Ophiocordycipitaceae</taxon>
        <taxon>Purpureocillium</taxon>
    </lineage>
</organism>
<feature type="compositionally biased region" description="Polar residues" evidence="1">
    <location>
        <begin position="115"/>
        <end position="124"/>
    </location>
</feature>
<accession>A0ABR0BU05</accession>
<protein>
    <recommendedName>
        <fullName evidence="5">Transmembrane protein</fullName>
    </recommendedName>
</protein>
<feature type="compositionally biased region" description="Polar residues" evidence="1">
    <location>
        <begin position="350"/>
        <end position="362"/>
    </location>
</feature>
<keyword evidence="2" id="KW-1133">Transmembrane helix</keyword>
<proteinExistence type="predicted"/>
<feature type="region of interest" description="Disordered" evidence="1">
    <location>
        <begin position="327"/>
        <end position="431"/>
    </location>
</feature>